<organism evidence="1 2">
    <name type="scientific">Ancylostoma ceylanicum</name>
    <dbReference type="NCBI Taxonomy" id="53326"/>
    <lineage>
        <taxon>Eukaryota</taxon>
        <taxon>Metazoa</taxon>
        <taxon>Ecdysozoa</taxon>
        <taxon>Nematoda</taxon>
        <taxon>Chromadorea</taxon>
        <taxon>Rhabditida</taxon>
        <taxon>Rhabditina</taxon>
        <taxon>Rhabditomorpha</taxon>
        <taxon>Strongyloidea</taxon>
        <taxon>Ancylostomatidae</taxon>
        <taxon>Ancylostomatinae</taxon>
        <taxon>Ancylostoma</taxon>
    </lineage>
</organism>
<proteinExistence type="predicted"/>
<dbReference type="EMBL" id="JARK01001546">
    <property type="protein sequence ID" value="EYB91085.1"/>
    <property type="molecule type" value="Genomic_DNA"/>
</dbReference>
<sequence length="67" mass="8090">MVENLFAFRILRPMRNYRPPVSWIMNFLNKTIEEWKDKIQKMGHKSRFGCQLQKTVANDKVVCLFQD</sequence>
<dbReference type="AlphaFoldDB" id="A0A016SKF6"/>
<gene>
    <name evidence="1" type="primary">Acey_s0210.g2121</name>
    <name evidence="1" type="ORF">Y032_0210g2121</name>
</gene>
<protein>
    <submittedName>
        <fullName evidence="1">Uncharacterized protein</fullName>
    </submittedName>
</protein>
<keyword evidence="2" id="KW-1185">Reference proteome</keyword>
<evidence type="ECO:0000313" key="2">
    <source>
        <dbReference type="Proteomes" id="UP000024635"/>
    </source>
</evidence>
<name>A0A016SKF6_9BILA</name>
<reference evidence="2" key="1">
    <citation type="journal article" date="2015" name="Nat. Genet.">
        <title>The genome and transcriptome of the zoonotic hookworm Ancylostoma ceylanicum identify infection-specific gene families.</title>
        <authorList>
            <person name="Schwarz E.M."/>
            <person name="Hu Y."/>
            <person name="Antoshechkin I."/>
            <person name="Miller M.M."/>
            <person name="Sternberg P.W."/>
            <person name="Aroian R.V."/>
        </authorList>
    </citation>
    <scope>NUCLEOTIDE SEQUENCE</scope>
    <source>
        <strain evidence="2">HY135</strain>
    </source>
</reference>
<accession>A0A016SKF6</accession>
<dbReference type="Pfam" id="PF17641">
    <property type="entry name" value="ASPRs"/>
    <property type="match status" value="1"/>
</dbReference>
<dbReference type="Proteomes" id="UP000024635">
    <property type="component" value="Unassembled WGS sequence"/>
</dbReference>
<evidence type="ECO:0000313" key="1">
    <source>
        <dbReference type="EMBL" id="EYB91085.1"/>
    </source>
</evidence>
<dbReference type="InterPro" id="IPR035109">
    <property type="entry name" value="ASPR"/>
</dbReference>
<comment type="caution">
    <text evidence="1">The sequence shown here is derived from an EMBL/GenBank/DDBJ whole genome shotgun (WGS) entry which is preliminary data.</text>
</comment>